<evidence type="ECO:0000313" key="3">
    <source>
        <dbReference type="Proteomes" id="UP001188597"/>
    </source>
</evidence>
<dbReference type="Pfam" id="PF03822">
    <property type="entry name" value="NAF"/>
    <property type="match status" value="1"/>
</dbReference>
<proteinExistence type="predicted"/>
<comment type="caution">
    <text evidence="2">The sequence shown here is derived from an EMBL/GenBank/DDBJ whole genome shotgun (WGS) entry which is preliminary data.</text>
</comment>
<evidence type="ECO:0000259" key="1">
    <source>
        <dbReference type="Pfam" id="PF03822"/>
    </source>
</evidence>
<name>A0AA88X2Y4_9ASTE</name>
<dbReference type="EMBL" id="JAVXUP010000101">
    <property type="protein sequence ID" value="KAK3038259.1"/>
    <property type="molecule type" value="Genomic_DNA"/>
</dbReference>
<protein>
    <recommendedName>
        <fullName evidence="1">NAF domain-containing protein</fullName>
    </recommendedName>
</protein>
<organism evidence="2 3">
    <name type="scientific">Escallonia herrerae</name>
    <dbReference type="NCBI Taxonomy" id="1293975"/>
    <lineage>
        <taxon>Eukaryota</taxon>
        <taxon>Viridiplantae</taxon>
        <taxon>Streptophyta</taxon>
        <taxon>Embryophyta</taxon>
        <taxon>Tracheophyta</taxon>
        <taxon>Spermatophyta</taxon>
        <taxon>Magnoliopsida</taxon>
        <taxon>eudicotyledons</taxon>
        <taxon>Gunneridae</taxon>
        <taxon>Pentapetalae</taxon>
        <taxon>asterids</taxon>
        <taxon>campanulids</taxon>
        <taxon>Escalloniales</taxon>
        <taxon>Escalloniaceae</taxon>
        <taxon>Escallonia</taxon>
    </lineage>
</organism>
<reference evidence="2" key="1">
    <citation type="submission" date="2022-12" db="EMBL/GenBank/DDBJ databases">
        <title>Draft genome assemblies for two species of Escallonia (Escalloniales).</title>
        <authorList>
            <person name="Chanderbali A."/>
            <person name="Dervinis C."/>
            <person name="Anghel I."/>
            <person name="Soltis D."/>
            <person name="Soltis P."/>
            <person name="Zapata F."/>
        </authorList>
    </citation>
    <scope>NUCLEOTIDE SEQUENCE</scope>
    <source>
        <strain evidence="2">UCBG64.0493</strain>
        <tissue evidence="2">Leaf</tissue>
    </source>
</reference>
<dbReference type="Proteomes" id="UP001188597">
    <property type="component" value="Unassembled WGS sequence"/>
</dbReference>
<dbReference type="GO" id="GO:0007165">
    <property type="term" value="P:signal transduction"/>
    <property type="evidence" value="ECO:0007669"/>
    <property type="project" value="InterPro"/>
</dbReference>
<keyword evidence="3" id="KW-1185">Reference proteome</keyword>
<evidence type="ECO:0000313" key="2">
    <source>
        <dbReference type="EMBL" id="KAK3038259.1"/>
    </source>
</evidence>
<dbReference type="InterPro" id="IPR004041">
    <property type="entry name" value="NAF_dom"/>
</dbReference>
<dbReference type="Gene3D" id="3.30.310.80">
    <property type="entry name" value="Kinase associated domain 1, KA1"/>
    <property type="match status" value="1"/>
</dbReference>
<gene>
    <name evidence="2" type="ORF">RJ639_030868</name>
</gene>
<sequence length="84" mass="9816">MEGKAIPRTWNATNLRMITSWRCTRRFTGEISSARRVFSSDARQLVTKFAQFDLSPLFEEKKRVEKEEMRFAMTRPASSVISKL</sequence>
<dbReference type="AlphaFoldDB" id="A0AA88X2Y4"/>
<accession>A0AA88X2Y4</accession>
<feature type="domain" description="NAF" evidence="1">
    <location>
        <begin position="50"/>
        <end position="84"/>
    </location>
</feature>